<dbReference type="InterPro" id="IPR036770">
    <property type="entry name" value="Ankyrin_rpt-contain_sf"/>
</dbReference>
<dbReference type="Gene3D" id="1.25.40.20">
    <property type="entry name" value="Ankyrin repeat-containing domain"/>
    <property type="match status" value="1"/>
</dbReference>
<dbReference type="OrthoDB" id="10254927at2759"/>
<dbReference type="VEuPathDB" id="FungiDB:SPRG_08419"/>
<evidence type="ECO:0000313" key="5">
    <source>
        <dbReference type="EMBL" id="KDO26345.1"/>
    </source>
</evidence>
<dbReference type="InterPro" id="IPR002110">
    <property type="entry name" value="Ankyrin_rpt"/>
</dbReference>
<evidence type="ECO:0000256" key="4">
    <source>
        <dbReference type="SAM" id="MobiDB-lite"/>
    </source>
</evidence>
<dbReference type="SUPFAM" id="SSF48403">
    <property type="entry name" value="Ankyrin repeat"/>
    <property type="match status" value="1"/>
</dbReference>
<dbReference type="Pfam" id="PF12796">
    <property type="entry name" value="Ank_2"/>
    <property type="match status" value="1"/>
</dbReference>
<evidence type="ECO:0000256" key="1">
    <source>
        <dbReference type="ARBA" id="ARBA00022737"/>
    </source>
</evidence>
<keyword evidence="6" id="KW-1185">Reference proteome</keyword>
<feature type="compositionally biased region" description="Acidic residues" evidence="4">
    <location>
        <begin position="204"/>
        <end position="219"/>
    </location>
</feature>
<keyword evidence="2 3" id="KW-0040">ANK repeat</keyword>
<proteinExistence type="predicted"/>
<keyword evidence="1" id="KW-0677">Repeat</keyword>
<protein>
    <submittedName>
        <fullName evidence="5">Uncharacterized protein</fullName>
    </submittedName>
</protein>
<dbReference type="PANTHER" id="PTHR24171">
    <property type="entry name" value="ANKYRIN REPEAT DOMAIN-CONTAINING PROTEIN 39-RELATED"/>
    <property type="match status" value="1"/>
</dbReference>
<evidence type="ECO:0000256" key="3">
    <source>
        <dbReference type="PROSITE-ProRule" id="PRU00023"/>
    </source>
</evidence>
<feature type="repeat" description="ANK" evidence="3">
    <location>
        <begin position="291"/>
        <end position="323"/>
    </location>
</feature>
<evidence type="ECO:0000313" key="6">
    <source>
        <dbReference type="Proteomes" id="UP000030745"/>
    </source>
</evidence>
<feature type="compositionally biased region" description="Low complexity" evidence="4">
    <location>
        <begin position="182"/>
        <end position="201"/>
    </location>
</feature>
<evidence type="ECO:0000256" key="2">
    <source>
        <dbReference type="ARBA" id="ARBA00023043"/>
    </source>
</evidence>
<feature type="compositionally biased region" description="Acidic residues" evidence="4">
    <location>
        <begin position="237"/>
        <end position="247"/>
    </location>
</feature>
<dbReference type="Proteomes" id="UP000030745">
    <property type="component" value="Unassembled WGS sequence"/>
</dbReference>
<dbReference type="AlphaFoldDB" id="A0A067CAY9"/>
<organism evidence="5 6">
    <name type="scientific">Saprolegnia parasitica (strain CBS 223.65)</name>
    <dbReference type="NCBI Taxonomy" id="695850"/>
    <lineage>
        <taxon>Eukaryota</taxon>
        <taxon>Sar</taxon>
        <taxon>Stramenopiles</taxon>
        <taxon>Oomycota</taxon>
        <taxon>Saprolegniomycetes</taxon>
        <taxon>Saprolegniales</taxon>
        <taxon>Saprolegniaceae</taxon>
        <taxon>Saprolegnia</taxon>
    </lineage>
</organism>
<gene>
    <name evidence="5" type="ORF">SPRG_08419</name>
</gene>
<dbReference type="OMA" id="MKGLIND"/>
<dbReference type="EMBL" id="KK583225">
    <property type="protein sequence ID" value="KDO26345.1"/>
    <property type="molecule type" value="Genomic_DNA"/>
</dbReference>
<name>A0A067CAY9_SAPPC</name>
<dbReference type="GeneID" id="24130638"/>
<accession>A0A067CAY9</accession>
<dbReference type="SMART" id="SM00248">
    <property type="entry name" value="ANK"/>
    <property type="match status" value="2"/>
</dbReference>
<dbReference type="PROSITE" id="PS50297">
    <property type="entry name" value="ANK_REP_REGION"/>
    <property type="match status" value="2"/>
</dbReference>
<feature type="region of interest" description="Disordered" evidence="4">
    <location>
        <begin position="182"/>
        <end position="256"/>
    </location>
</feature>
<reference evidence="5 6" key="1">
    <citation type="journal article" date="2013" name="PLoS Genet.">
        <title>Distinctive expansion of potential virulence genes in the genome of the oomycete fish pathogen Saprolegnia parasitica.</title>
        <authorList>
            <person name="Jiang R.H."/>
            <person name="de Bruijn I."/>
            <person name="Haas B.J."/>
            <person name="Belmonte R."/>
            <person name="Lobach L."/>
            <person name="Christie J."/>
            <person name="van den Ackerveken G."/>
            <person name="Bottin A."/>
            <person name="Bulone V."/>
            <person name="Diaz-Moreno S.M."/>
            <person name="Dumas B."/>
            <person name="Fan L."/>
            <person name="Gaulin E."/>
            <person name="Govers F."/>
            <person name="Grenville-Briggs L.J."/>
            <person name="Horner N.R."/>
            <person name="Levin J.Z."/>
            <person name="Mammella M."/>
            <person name="Meijer H.J."/>
            <person name="Morris P."/>
            <person name="Nusbaum C."/>
            <person name="Oome S."/>
            <person name="Phillips A.J."/>
            <person name="van Rooyen D."/>
            <person name="Rzeszutek E."/>
            <person name="Saraiva M."/>
            <person name="Secombes C.J."/>
            <person name="Seidl M.F."/>
            <person name="Snel B."/>
            <person name="Stassen J.H."/>
            <person name="Sykes S."/>
            <person name="Tripathy S."/>
            <person name="van den Berg H."/>
            <person name="Vega-Arreguin J.C."/>
            <person name="Wawra S."/>
            <person name="Young S.K."/>
            <person name="Zeng Q."/>
            <person name="Dieguez-Uribeondo J."/>
            <person name="Russ C."/>
            <person name="Tyler B.M."/>
            <person name="van West P."/>
        </authorList>
    </citation>
    <scope>NUCLEOTIDE SEQUENCE [LARGE SCALE GENOMIC DNA]</scope>
    <source>
        <strain evidence="5 6">CBS 223.65</strain>
    </source>
</reference>
<sequence>MSAPKSLLDVANQGASTKRSLLNVASAMQSVAAKPTLVSIALADKPSLLTVAKETPPTLADVAAAPSVSLQAAVTASTDSAALTTVAKTLRQDSRSSFQKAPTQSLVQIATEVEQERDAAVVHALADASKAVKQDQARQQSTVGAILVEAVRAVAAEDAAVTKAQVAATLKEAAVVVQKTAHAPTTAVATPTTTTKSSNNNNDKDDDDDDDDGYSDFDDDHATTKKKPAKKAVQAANDDDNQSDAADEVEKTSPTVSNESKVFLQAVFRGNLRRVQDLLGDDTDVNITDQHGWNGLHWAASQGRCEILELLIDRGANVQAVEPEHHWSPLHLAAIRGHASCIKHLLRAGAIPSRVDVYGDTPIACIASFSGSKKKQLEGVFRKHKRG</sequence>
<dbReference type="PROSITE" id="PS50088">
    <property type="entry name" value="ANK_REPEAT"/>
    <property type="match status" value="2"/>
</dbReference>
<dbReference type="RefSeq" id="XP_012203043.1">
    <property type="nucleotide sequence ID" value="XM_012347653.1"/>
</dbReference>
<feature type="repeat" description="ANK" evidence="3">
    <location>
        <begin position="325"/>
        <end position="357"/>
    </location>
</feature>
<dbReference type="KEGG" id="spar:SPRG_08419"/>